<accession>A0A6J4RU08</accession>
<dbReference type="InterPro" id="IPR000835">
    <property type="entry name" value="HTH_MarR-typ"/>
</dbReference>
<dbReference type="SMART" id="SM00347">
    <property type="entry name" value="HTH_MARR"/>
    <property type="match status" value="1"/>
</dbReference>
<dbReference type="PROSITE" id="PS50995">
    <property type="entry name" value="HTH_MARR_2"/>
    <property type="match status" value="1"/>
</dbReference>
<reference evidence="3" key="1">
    <citation type="submission" date="2020-02" db="EMBL/GenBank/DDBJ databases">
        <authorList>
            <person name="Meier V. D."/>
        </authorList>
    </citation>
    <scope>NUCLEOTIDE SEQUENCE</scope>
    <source>
        <strain evidence="3">AVDCRST_MAG17</strain>
    </source>
</reference>
<dbReference type="PANTHER" id="PTHR33164">
    <property type="entry name" value="TRANSCRIPTIONAL REGULATOR, MARR FAMILY"/>
    <property type="match status" value="1"/>
</dbReference>
<dbReference type="GO" id="GO:0003700">
    <property type="term" value="F:DNA-binding transcription factor activity"/>
    <property type="evidence" value="ECO:0007669"/>
    <property type="project" value="InterPro"/>
</dbReference>
<dbReference type="InterPro" id="IPR039422">
    <property type="entry name" value="MarR/SlyA-like"/>
</dbReference>
<evidence type="ECO:0000256" key="1">
    <source>
        <dbReference type="SAM" id="MobiDB-lite"/>
    </source>
</evidence>
<dbReference type="InterPro" id="IPR036390">
    <property type="entry name" value="WH_DNA-bd_sf"/>
</dbReference>
<dbReference type="PANTHER" id="PTHR33164:SF43">
    <property type="entry name" value="HTH-TYPE TRANSCRIPTIONAL REPRESSOR YETL"/>
    <property type="match status" value="1"/>
</dbReference>
<name>A0A6J4RU08_9ACTN</name>
<proteinExistence type="predicted"/>
<feature type="region of interest" description="Disordered" evidence="1">
    <location>
        <begin position="147"/>
        <end position="177"/>
    </location>
</feature>
<dbReference type="SUPFAM" id="SSF46785">
    <property type="entry name" value="Winged helix' DNA-binding domain"/>
    <property type="match status" value="1"/>
</dbReference>
<dbReference type="EMBL" id="CADCVV010000011">
    <property type="protein sequence ID" value="CAA9481504.1"/>
    <property type="molecule type" value="Genomic_DNA"/>
</dbReference>
<feature type="domain" description="HTH marR-type" evidence="2">
    <location>
        <begin position="11"/>
        <end position="144"/>
    </location>
</feature>
<evidence type="ECO:0000313" key="3">
    <source>
        <dbReference type="EMBL" id="CAA9481504.1"/>
    </source>
</evidence>
<dbReference type="Pfam" id="PF12802">
    <property type="entry name" value="MarR_2"/>
    <property type="match status" value="1"/>
</dbReference>
<dbReference type="GO" id="GO:0006950">
    <property type="term" value="P:response to stress"/>
    <property type="evidence" value="ECO:0007669"/>
    <property type="project" value="TreeGrafter"/>
</dbReference>
<organism evidence="3">
    <name type="scientific">uncultured Solirubrobacterales bacterium</name>
    <dbReference type="NCBI Taxonomy" id="768556"/>
    <lineage>
        <taxon>Bacteria</taxon>
        <taxon>Bacillati</taxon>
        <taxon>Actinomycetota</taxon>
        <taxon>Thermoleophilia</taxon>
        <taxon>Solirubrobacterales</taxon>
        <taxon>environmental samples</taxon>
    </lineage>
</organism>
<dbReference type="Gene3D" id="1.10.10.10">
    <property type="entry name" value="Winged helix-like DNA-binding domain superfamily/Winged helix DNA-binding domain"/>
    <property type="match status" value="1"/>
</dbReference>
<sequence>MADRTPKADAVTELILEVFRVNGDLLAAGNRLAGPSGQTSARWQVLGALRNGPLTVAGIAREMGLARQSVQRTADLLAEGAVVEYLENPAHRRAKLVSLTPGGERILAEISRRQVAWTNGLAEALPFDEARVREALEVLRWLHGELERGGESAGEGSASPTVDGPTTEGMPDEQRSL</sequence>
<dbReference type="AlphaFoldDB" id="A0A6J4RU08"/>
<dbReference type="InterPro" id="IPR036388">
    <property type="entry name" value="WH-like_DNA-bd_sf"/>
</dbReference>
<protein>
    <submittedName>
        <fullName evidence="3">Transcriptional regulator, MarR family</fullName>
    </submittedName>
</protein>
<evidence type="ECO:0000259" key="2">
    <source>
        <dbReference type="PROSITE" id="PS50995"/>
    </source>
</evidence>
<gene>
    <name evidence="3" type="ORF">AVDCRST_MAG17-196</name>
</gene>